<evidence type="ECO:0000313" key="5">
    <source>
        <dbReference type="Proteomes" id="UP000426246"/>
    </source>
</evidence>
<evidence type="ECO:0000259" key="3">
    <source>
        <dbReference type="PROSITE" id="PS51000"/>
    </source>
</evidence>
<dbReference type="PANTHER" id="PTHR30363">
    <property type="entry name" value="HTH-TYPE TRANSCRIPTIONAL REGULATOR SRLR-RELATED"/>
    <property type="match status" value="1"/>
</dbReference>
<dbReference type="InterPro" id="IPR001034">
    <property type="entry name" value="DeoR_HTH"/>
</dbReference>
<evidence type="ECO:0000256" key="1">
    <source>
        <dbReference type="ARBA" id="ARBA00023015"/>
    </source>
</evidence>
<dbReference type="RefSeq" id="WP_155700335.1">
    <property type="nucleotide sequence ID" value="NZ_CP034235.1"/>
</dbReference>
<dbReference type="Pfam" id="PF08220">
    <property type="entry name" value="HTH_DeoR"/>
    <property type="match status" value="1"/>
</dbReference>
<dbReference type="InterPro" id="IPR037171">
    <property type="entry name" value="NagB/RpiA_transferase-like"/>
</dbReference>
<organism evidence="4 5">
    <name type="scientific">Paenibacillus psychroresistens</name>
    <dbReference type="NCBI Taxonomy" id="1778678"/>
    <lineage>
        <taxon>Bacteria</taxon>
        <taxon>Bacillati</taxon>
        <taxon>Bacillota</taxon>
        <taxon>Bacilli</taxon>
        <taxon>Bacillales</taxon>
        <taxon>Paenibacillaceae</taxon>
        <taxon>Paenibacillus</taxon>
    </lineage>
</organism>
<keyword evidence="2" id="KW-0804">Transcription</keyword>
<dbReference type="Gene3D" id="1.10.10.10">
    <property type="entry name" value="Winged helix-like DNA-binding domain superfamily/Winged helix DNA-binding domain"/>
    <property type="match status" value="1"/>
</dbReference>
<dbReference type="Proteomes" id="UP000426246">
    <property type="component" value="Chromosome"/>
</dbReference>
<feature type="domain" description="HTH deoR-type" evidence="3">
    <location>
        <begin position="3"/>
        <end position="58"/>
    </location>
</feature>
<accession>A0A6B8RJ24</accession>
<dbReference type="InterPro" id="IPR014036">
    <property type="entry name" value="DeoR-like_C"/>
</dbReference>
<protein>
    <submittedName>
        <fullName evidence="4">DeoR/GlpR transcriptional regulator</fullName>
    </submittedName>
</protein>
<proteinExistence type="predicted"/>
<dbReference type="InterPro" id="IPR036390">
    <property type="entry name" value="WH_DNA-bd_sf"/>
</dbReference>
<gene>
    <name evidence="4" type="ORF">EHS13_10700</name>
</gene>
<dbReference type="EMBL" id="CP034235">
    <property type="protein sequence ID" value="QGQ95318.1"/>
    <property type="molecule type" value="Genomic_DNA"/>
</dbReference>
<evidence type="ECO:0000313" key="4">
    <source>
        <dbReference type="EMBL" id="QGQ95318.1"/>
    </source>
</evidence>
<dbReference type="PRINTS" id="PR00037">
    <property type="entry name" value="HTHLACR"/>
</dbReference>
<dbReference type="InterPro" id="IPR036388">
    <property type="entry name" value="WH-like_DNA-bd_sf"/>
</dbReference>
<dbReference type="SUPFAM" id="SSF46785">
    <property type="entry name" value="Winged helix' DNA-binding domain"/>
    <property type="match status" value="1"/>
</dbReference>
<dbReference type="PANTHER" id="PTHR30363:SF44">
    <property type="entry name" value="AGA OPERON TRANSCRIPTIONAL REPRESSOR-RELATED"/>
    <property type="match status" value="1"/>
</dbReference>
<name>A0A6B8RJ24_9BACL</name>
<dbReference type="Gene3D" id="3.40.50.1360">
    <property type="match status" value="1"/>
</dbReference>
<dbReference type="InterPro" id="IPR050313">
    <property type="entry name" value="Carb_Metab_HTH_regulators"/>
</dbReference>
<dbReference type="OrthoDB" id="9797223at2"/>
<sequence length="257" mass="28408">MNAIRRYEKIMEVLLAKKEVTVLELSEQLQVSGKTIREDLGKLEEQKLLMRVHGGAMLAQSDQLGILSTREANIKHKAEKIEIAARALQYIQPGDVIALDGGSTILEIARRLDNQPLTVITNDLYVISELIAKDQIRLVVPGGYRVRNILAGDEAVASIRRLNVKKAFVSATALHLEYGLSIYTGELLAFKRALVESAQTTYAVIDHYKFGQSALHTFAKLSDIDVIITDEGLSVETAEAYKQAGTVIDYKRKGSAQ</sequence>
<dbReference type="Pfam" id="PF00455">
    <property type="entry name" value="DeoRC"/>
    <property type="match status" value="1"/>
</dbReference>
<reference evidence="5" key="1">
    <citation type="submission" date="2018-11" db="EMBL/GenBank/DDBJ databases">
        <title>Complete genome sequence of Paenibacillus sp. ML311-T8.</title>
        <authorList>
            <person name="Nam Y.-D."/>
            <person name="Kang J."/>
            <person name="Chung W.-H."/>
            <person name="Park Y.S."/>
        </authorList>
    </citation>
    <scope>NUCLEOTIDE SEQUENCE [LARGE SCALE GENOMIC DNA]</scope>
    <source>
        <strain evidence="5">ML311-T8</strain>
    </source>
</reference>
<keyword evidence="5" id="KW-1185">Reference proteome</keyword>
<dbReference type="AlphaFoldDB" id="A0A6B8RJ24"/>
<dbReference type="SMART" id="SM01134">
    <property type="entry name" value="DeoRC"/>
    <property type="match status" value="1"/>
</dbReference>
<dbReference type="SMART" id="SM00420">
    <property type="entry name" value="HTH_DEOR"/>
    <property type="match status" value="1"/>
</dbReference>
<dbReference type="GO" id="GO:0003700">
    <property type="term" value="F:DNA-binding transcription factor activity"/>
    <property type="evidence" value="ECO:0007669"/>
    <property type="project" value="InterPro"/>
</dbReference>
<evidence type="ECO:0000256" key="2">
    <source>
        <dbReference type="ARBA" id="ARBA00023163"/>
    </source>
</evidence>
<dbReference type="KEGG" id="ppsc:EHS13_10700"/>
<dbReference type="SUPFAM" id="SSF100950">
    <property type="entry name" value="NagB/RpiA/CoA transferase-like"/>
    <property type="match status" value="1"/>
</dbReference>
<dbReference type="PROSITE" id="PS51000">
    <property type="entry name" value="HTH_DEOR_2"/>
    <property type="match status" value="1"/>
</dbReference>
<keyword evidence="1" id="KW-0805">Transcription regulation</keyword>